<organism evidence="1 2">
    <name type="scientific">Caerostris extrusa</name>
    <name type="common">Bark spider</name>
    <name type="synonym">Caerostris bankana</name>
    <dbReference type="NCBI Taxonomy" id="172846"/>
    <lineage>
        <taxon>Eukaryota</taxon>
        <taxon>Metazoa</taxon>
        <taxon>Ecdysozoa</taxon>
        <taxon>Arthropoda</taxon>
        <taxon>Chelicerata</taxon>
        <taxon>Arachnida</taxon>
        <taxon>Araneae</taxon>
        <taxon>Araneomorphae</taxon>
        <taxon>Entelegynae</taxon>
        <taxon>Araneoidea</taxon>
        <taxon>Araneidae</taxon>
        <taxon>Caerostris</taxon>
    </lineage>
</organism>
<dbReference type="EMBL" id="BPLR01011243">
    <property type="protein sequence ID" value="GIY45183.1"/>
    <property type="molecule type" value="Genomic_DNA"/>
</dbReference>
<dbReference type="AlphaFoldDB" id="A0AAV4TMK2"/>
<keyword evidence="2" id="KW-1185">Reference proteome</keyword>
<protein>
    <submittedName>
        <fullName evidence="1">Uncharacterized protein</fullName>
    </submittedName>
</protein>
<proteinExistence type="predicted"/>
<reference evidence="1 2" key="1">
    <citation type="submission" date="2021-06" db="EMBL/GenBank/DDBJ databases">
        <title>Caerostris extrusa draft genome.</title>
        <authorList>
            <person name="Kono N."/>
            <person name="Arakawa K."/>
        </authorList>
    </citation>
    <scope>NUCLEOTIDE SEQUENCE [LARGE SCALE GENOMIC DNA]</scope>
</reference>
<accession>A0AAV4TMK2</accession>
<gene>
    <name evidence="1" type="ORF">CEXT_498501</name>
</gene>
<comment type="caution">
    <text evidence="1">The sequence shown here is derived from an EMBL/GenBank/DDBJ whole genome shotgun (WGS) entry which is preliminary data.</text>
</comment>
<name>A0AAV4TMK2_CAEEX</name>
<sequence>MHFFLWVRDEPWSSWLKMMMIFFRCPAHCTGEREICLSERPLTFNQSRSVRAEFPGILRLNPARQESHLLQFQQQGQIGQDFHKPINGFVYETIGFFSSGLFGK</sequence>
<evidence type="ECO:0000313" key="1">
    <source>
        <dbReference type="EMBL" id="GIY45183.1"/>
    </source>
</evidence>
<evidence type="ECO:0000313" key="2">
    <source>
        <dbReference type="Proteomes" id="UP001054945"/>
    </source>
</evidence>
<dbReference type="Proteomes" id="UP001054945">
    <property type="component" value="Unassembled WGS sequence"/>
</dbReference>